<organism evidence="6 7">
    <name type="scientific">Catenulispora pinistramenti</name>
    <dbReference type="NCBI Taxonomy" id="2705254"/>
    <lineage>
        <taxon>Bacteria</taxon>
        <taxon>Bacillati</taxon>
        <taxon>Actinomycetota</taxon>
        <taxon>Actinomycetes</taxon>
        <taxon>Catenulisporales</taxon>
        <taxon>Catenulisporaceae</taxon>
        <taxon>Catenulispora</taxon>
    </lineage>
</organism>
<keyword evidence="1" id="KW-0805">Transcription regulation</keyword>
<dbReference type="PANTHER" id="PTHR46796">
    <property type="entry name" value="HTH-TYPE TRANSCRIPTIONAL ACTIVATOR RHAS-RELATED"/>
    <property type="match status" value="1"/>
</dbReference>
<keyword evidence="2" id="KW-0238">DNA-binding</keyword>
<evidence type="ECO:0000313" key="6">
    <source>
        <dbReference type="EMBL" id="MBS2554209.1"/>
    </source>
</evidence>
<reference evidence="6 7" key="1">
    <citation type="submission" date="2020-02" db="EMBL/GenBank/DDBJ databases">
        <title>Acidophilic actinobacteria isolated from forest soil.</title>
        <authorList>
            <person name="Golinska P."/>
        </authorList>
    </citation>
    <scope>NUCLEOTIDE SEQUENCE [LARGE SCALE GENOMIC DNA]</scope>
    <source>
        <strain evidence="6 7">NL8</strain>
    </source>
</reference>
<name>A0ABS5L7Q3_9ACTN</name>
<feature type="domain" description="HTH araC/xylS-type" evidence="5">
    <location>
        <begin position="179"/>
        <end position="277"/>
    </location>
</feature>
<evidence type="ECO:0000313" key="7">
    <source>
        <dbReference type="Proteomes" id="UP000730482"/>
    </source>
</evidence>
<dbReference type="PROSITE" id="PS01124">
    <property type="entry name" value="HTH_ARAC_FAMILY_2"/>
    <property type="match status" value="1"/>
</dbReference>
<keyword evidence="7" id="KW-1185">Reference proteome</keyword>
<evidence type="ECO:0000256" key="2">
    <source>
        <dbReference type="ARBA" id="ARBA00023125"/>
    </source>
</evidence>
<dbReference type="Gene3D" id="1.10.10.60">
    <property type="entry name" value="Homeodomain-like"/>
    <property type="match status" value="2"/>
</dbReference>
<gene>
    <name evidence="6" type="ORF">KGQ19_45880</name>
</gene>
<dbReference type="InterPro" id="IPR018062">
    <property type="entry name" value="HTH_AraC-typ_CS"/>
</dbReference>
<dbReference type="Pfam" id="PF02311">
    <property type="entry name" value="AraC_binding"/>
    <property type="match status" value="1"/>
</dbReference>
<evidence type="ECO:0000256" key="3">
    <source>
        <dbReference type="ARBA" id="ARBA00023159"/>
    </source>
</evidence>
<evidence type="ECO:0000259" key="5">
    <source>
        <dbReference type="PROSITE" id="PS01124"/>
    </source>
</evidence>
<comment type="caution">
    <text evidence="6">The sequence shown here is derived from an EMBL/GenBank/DDBJ whole genome shotgun (WGS) entry which is preliminary data.</text>
</comment>
<keyword evidence="3" id="KW-0010">Activator</keyword>
<dbReference type="SMART" id="SM00342">
    <property type="entry name" value="HTH_ARAC"/>
    <property type="match status" value="1"/>
</dbReference>
<dbReference type="InterPro" id="IPR037923">
    <property type="entry name" value="HTH-like"/>
</dbReference>
<dbReference type="PRINTS" id="PR00032">
    <property type="entry name" value="HTHARAC"/>
</dbReference>
<dbReference type="InterPro" id="IPR020449">
    <property type="entry name" value="Tscrpt_reg_AraC-type_HTH"/>
</dbReference>
<dbReference type="Pfam" id="PF12833">
    <property type="entry name" value="HTH_18"/>
    <property type="match status" value="1"/>
</dbReference>
<accession>A0ABS5L7Q3</accession>
<keyword evidence="4" id="KW-0804">Transcription</keyword>
<evidence type="ECO:0000256" key="4">
    <source>
        <dbReference type="ARBA" id="ARBA00023163"/>
    </source>
</evidence>
<dbReference type="RefSeq" id="WP_212021455.1">
    <property type="nucleotide sequence ID" value="NZ_JAAFYZ010000335.1"/>
</dbReference>
<dbReference type="PANTHER" id="PTHR46796:SF7">
    <property type="entry name" value="ARAC FAMILY TRANSCRIPTIONAL REGULATOR"/>
    <property type="match status" value="1"/>
</dbReference>
<evidence type="ECO:0000256" key="1">
    <source>
        <dbReference type="ARBA" id="ARBA00023015"/>
    </source>
</evidence>
<dbReference type="SUPFAM" id="SSF46689">
    <property type="entry name" value="Homeodomain-like"/>
    <property type="match status" value="2"/>
</dbReference>
<dbReference type="Gene3D" id="2.60.120.280">
    <property type="entry name" value="Regulatory protein AraC"/>
    <property type="match status" value="1"/>
</dbReference>
<proteinExistence type="predicted"/>
<dbReference type="InterPro" id="IPR018060">
    <property type="entry name" value="HTH_AraC"/>
</dbReference>
<dbReference type="InterPro" id="IPR009057">
    <property type="entry name" value="Homeodomain-like_sf"/>
</dbReference>
<dbReference type="InterPro" id="IPR003313">
    <property type="entry name" value="AraC-bd"/>
</dbReference>
<dbReference type="EMBL" id="JAAFYZ010000335">
    <property type="protein sequence ID" value="MBS2554209.1"/>
    <property type="molecule type" value="Genomic_DNA"/>
</dbReference>
<dbReference type="SUPFAM" id="SSF51215">
    <property type="entry name" value="Regulatory protein AraC"/>
    <property type="match status" value="1"/>
</dbReference>
<dbReference type="Proteomes" id="UP000730482">
    <property type="component" value="Unassembled WGS sequence"/>
</dbReference>
<dbReference type="InterPro" id="IPR050204">
    <property type="entry name" value="AraC_XylS_family_regulators"/>
</dbReference>
<protein>
    <submittedName>
        <fullName evidence="6">AraC family transcriptional regulator</fullName>
    </submittedName>
</protein>
<sequence>MTTTSVAFYSTPPAEVAALGLAVTGVGRITGQRAFRARRRLGSYAGVLVTSGSGQLTLPGRPESHDVAAGSFFWLPPDVPHSYGPSPGEWSELWVLFEGPAAVRYEDLGYLGGGPAVVAPVDARQTGAVFAELLESGAQPESLARHVRASALLHTLICSVGTVRPASTQHEPGRRDTARRALELLERDAHLPIAIGDIARQLAVSRDTLATAVRELTGSTPTDYRTRLRLNRAKSLLTDTDRPIARIAEDVGYPDPAYFTRIFTKSIGLAPSAFRRQQKP</sequence>
<dbReference type="PROSITE" id="PS00041">
    <property type="entry name" value="HTH_ARAC_FAMILY_1"/>
    <property type="match status" value="1"/>
</dbReference>